<sequence>MKVTVFGTGYVGLTQAVCLAQVGHSVLCMDINAARVAALSEGHCPIFEPGLAALLEKNLACGRLRFTTDAAEAAQYARLQFIAVGTPPQADGSADMRHVFSVIDSILEHADGPKVIVNKSTSPVGTVDRIKARISQAVADAERYQVISNPEFLKEGSAVEDCMRPDRIIIGGAEPAEVELLRELYQPFSRNREKIMLMDARSAELTKYAANCMLATKISFINEMANLAEHLGADIEMVRRGIGSDPRIGYDFIYPGCGFGGSCFPKDLQALRRTAEAEGFDPLLLGAVEAVNQRQKSRLFSKIQRHYPDGLHGKVFAVWGLSFKPNTDDIREASSLVLLEALWGAGARVQAHDPQAMEEIQRLYGARPDLKLVPCKDDALQGADALVIVTEWQDYRVLNLDQVPQQLADRVVFDGRNLFEPEHMAAAGLTYYGIGRGQVKQACPY</sequence>
<comment type="similarity">
    <text evidence="2 8">Belongs to the UDP-glucose/GDP-mannose dehydrogenase family.</text>
</comment>
<dbReference type="Proteomes" id="UP000628137">
    <property type="component" value="Unassembled WGS sequence"/>
</dbReference>
<reference evidence="13 15" key="1">
    <citation type="journal article" date="2020" name="Microorganisms">
        <title>Reliable Identification of Environmental Pseudomonas Isolates Using the rpoD Gene.</title>
        <authorList>
            <consortium name="The Broad Institute Genome Sequencing Platform"/>
            <person name="Girard L."/>
            <person name="Lood C."/>
            <person name="Rokni-Zadeh H."/>
            <person name="van Noort V."/>
            <person name="Lavigne R."/>
            <person name="De Mot R."/>
        </authorList>
    </citation>
    <scope>NUCLEOTIDE SEQUENCE</scope>
    <source>
        <strain evidence="13 15">RW4S2</strain>
    </source>
</reference>
<evidence type="ECO:0000256" key="10">
    <source>
        <dbReference type="PIRSR" id="PIRSR500134-2"/>
    </source>
</evidence>
<dbReference type="InterPro" id="IPR014026">
    <property type="entry name" value="UDP-Glc/GDP-Man_DH_dimer"/>
</dbReference>
<dbReference type="InterPro" id="IPR014027">
    <property type="entry name" value="UDP-Glc/GDP-Man_DH_C"/>
</dbReference>
<evidence type="ECO:0000256" key="1">
    <source>
        <dbReference type="ARBA" id="ARBA00004701"/>
    </source>
</evidence>
<name>A0A923K731_9PSED</name>
<feature type="binding site" evidence="11">
    <location>
        <position position="86"/>
    </location>
    <ligand>
        <name>NAD(+)</name>
        <dbReference type="ChEBI" id="CHEBI:57540"/>
    </ligand>
</feature>
<feature type="binding site" evidence="11">
    <location>
        <position position="121"/>
    </location>
    <ligand>
        <name>NAD(+)</name>
        <dbReference type="ChEBI" id="CHEBI:57540"/>
    </ligand>
</feature>
<feature type="binding site" evidence="10">
    <location>
        <position position="260"/>
    </location>
    <ligand>
        <name>substrate</name>
    </ligand>
</feature>
<evidence type="ECO:0000256" key="4">
    <source>
        <dbReference type="ARBA" id="ARBA00015132"/>
    </source>
</evidence>
<feature type="binding site" evidence="11">
    <location>
        <position position="266"/>
    </location>
    <ligand>
        <name>NAD(+)</name>
        <dbReference type="ChEBI" id="CHEBI:57540"/>
    </ligand>
</feature>
<reference evidence="14" key="3">
    <citation type="submission" date="2021-06" db="EMBL/GenBank/DDBJ databases">
        <title>Updating the genus Pseudomonas: Description of 43 new species and partition of the Pseudomonas putida group.</title>
        <authorList>
            <person name="Girard L."/>
            <person name="Lood C."/>
            <person name="Vandamme P."/>
            <person name="Rokni-Zadeh H."/>
            <person name="Van Noort V."/>
            <person name="Hofte M."/>
            <person name="Lavigne R."/>
            <person name="De Mot R."/>
        </authorList>
    </citation>
    <scope>NUCLEOTIDE SEQUENCE</scope>
    <source>
        <strain evidence="14">RW4S2</strain>
    </source>
</reference>
<evidence type="ECO:0000313" key="15">
    <source>
        <dbReference type="Proteomes" id="UP000628137"/>
    </source>
</evidence>
<dbReference type="InterPro" id="IPR017476">
    <property type="entry name" value="UDP-Glc/GDP-Man"/>
</dbReference>
<evidence type="ECO:0000256" key="6">
    <source>
        <dbReference type="ARBA" id="ARBA00023027"/>
    </source>
</evidence>
<dbReference type="PIRSF" id="PIRSF500134">
    <property type="entry name" value="UDPglc_DH_bac"/>
    <property type="match status" value="1"/>
</dbReference>
<keyword evidence="6 8" id="KW-0520">NAD</keyword>
<dbReference type="AlphaFoldDB" id="A0A923K731"/>
<organism evidence="13">
    <name type="scientific">Pseudomonas vlassakiae</name>
    <dbReference type="NCBI Taxonomy" id="485888"/>
    <lineage>
        <taxon>Bacteria</taxon>
        <taxon>Pseudomonadati</taxon>
        <taxon>Pseudomonadota</taxon>
        <taxon>Gammaproteobacteria</taxon>
        <taxon>Pseudomonadales</taxon>
        <taxon>Pseudomonadaceae</taxon>
        <taxon>Pseudomonas</taxon>
    </lineage>
</organism>
<keyword evidence="15" id="KW-1185">Reference proteome</keyword>
<evidence type="ECO:0000256" key="9">
    <source>
        <dbReference type="PIRSR" id="PIRSR500134-1"/>
    </source>
</evidence>
<dbReference type="GO" id="GO:0003979">
    <property type="term" value="F:UDP-glucose 6-dehydrogenase activity"/>
    <property type="evidence" value="ECO:0007669"/>
    <property type="project" value="UniProtKB-EC"/>
</dbReference>
<dbReference type="EC" id="1.1.1.22" evidence="3 8"/>
<feature type="binding site" evidence="10">
    <location>
        <position position="207"/>
    </location>
    <ligand>
        <name>substrate</name>
    </ligand>
</feature>
<comment type="caution">
    <text evidence="13">The sequence shown here is derived from an EMBL/GenBank/DDBJ whole genome shotgun (WGS) entry which is preliminary data.</text>
</comment>
<feature type="binding site" evidence="11">
    <location>
        <position position="331"/>
    </location>
    <ligand>
        <name>NAD(+)</name>
        <dbReference type="ChEBI" id="CHEBI:57540"/>
    </ligand>
</feature>
<comment type="pathway">
    <text evidence="1">Nucleotide-sugar biosynthesis; UDP-alpha-D-glucuronate biosynthesis; UDP-alpha-D-glucuronate from UDP-alpha-D-glucose: step 1/1.</text>
</comment>
<evidence type="ECO:0000256" key="5">
    <source>
        <dbReference type="ARBA" id="ARBA00023002"/>
    </source>
</evidence>
<feature type="active site" description="Nucleophile" evidence="9">
    <location>
        <position position="263"/>
    </location>
</feature>
<dbReference type="PIRSF" id="PIRSF000124">
    <property type="entry name" value="UDPglc_GDPman_dh"/>
    <property type="match status" value="1"/>
</dbReference>
<feature type="binding site" evidence="10">
    <location>
        <position position="324"/>
    </location>
    <ligand>
        <name>substrate</name>
    </ligand>
</feature>
<reference evidence="13" key="2">
    <citation type="submission" date="2020-07" db="EMBL/GenBank/DDBJ databases">
        <authorList>
            <person name="Lood C."/>
            <person name="Girard L."/>
        </authorList>
    </citation>
    <scope>NUCLEOTIDE SEQUENCE</scope>
    <source>
        <strain evidence="13">RW4S2</strain>
    </source>
</reference>
<dbReference type="InterPro" id="IPR036220">
    <property type="entry name" value="UDP-Glc/GDP-Man_DH_C_sf"/>
</dbReference>
<dbReference type="PANTHER" id="PTHR43750">
    <property type="entry name" value="UDP-GLUCOSE 6-DEHYDROGENASE TUAD"/>
    <property type="match status" value="1"/>
</dbReference>
<evidence type="ECO:0000256" key="7">
    <source>
        <dbReference type="ARBA" id="ARBA00047473"/>
    </source>
</evidence>
<dbReference type="InterPro" id="IPR028357">
    <property type="entry name" value="UDPglc_DH_bac"/>
</dbReference>
<evidence type="ECO:0000256" key="3">
    <source>
        <dbReference type="ARBA" id="ARBA00012954"/>
    </source>
</evidence>
<dbReference type="Gene3D" id="3.40.50.720">
    <property type="entry name" value="NAD(P)-binding Rossmann-like Domain"/>
    <property type="match status" value="2"/>
</dbReference>
<evidence type="ECO:0000313" key="14">
    <source>
        <dbReference type="EMBL" id="MBV4543808.1"/>
    </source>
</evidence>
<evidence type="ECO:0000256" key="2">
    <source>
        <dbReference type="ARBA" id="ARBA00006601"/>
    </source>
</evidence>
<dbReference type="EMBL" id="JABWRP010000026">
    <property type="protein sequence ID" value="MBC3473297.1"/>
    <property type="molecule type" value="Genomic_DNA"/>
</dbReference>
<keyword evidence="5 8" id="KW-0560">Oxidoreductase</keyword>
<dbReference type="GO" id="GO:0000271">
    <property type="term" value="P:polysaccharide biosynthetic process"/>
    <property type="evidence" value="ECO:0007669"/>
    <property type="project" value="InterPro"/>
</dbReference>
<dbReference type="Pfam" id="PF00984">
    <property type="entry name" value="UDPG_MGDP_dh"/>
    <property type="match status" value="1"/>
</dbReference>
<dbReference type="RefSeq" id="WP_186604181.1">
    <property type="nucleotide sequence ID" value="NZ_JABWRP020000022.1"/>
</dbReference>
<dbReference type="Pfam" id="PF03720">
    <property type="entry name" value="UDPG_MGDP_dh_C"/>
    <property type="match status" value="1"/>
</dbReference>
<dbReference type="Gene3D" id="1.20.5.100">
    <property type="entry name" value="Cytochrome c1, transmembrane anchor, C-terminal"/>
    <property type="match status" value="1"/>
</dbReference>
<feature type="binding site" evidence="10">
    <location>
        <begin position="252"/>
        <end position="256"/>
    </location>
    <ligand>
        <name>substrate</name>
    </ligand>
</feature>
<feature type="binding site" evidence="10">
    <location>
        <begin position="152"/>
        <end position="155"/>
    </location>
    <ligand>
        <name>substrate</name>
    </ligand>
</feature>
<dbReference type="InterPro" id="IPR001732">
    <property type="entry name" value="UDP-Glc/GDP-Man_DH_N"/>
</dbReference>
<dbReference type="NCBIfam" id="TIGR03026">
    <property type="entry name" value="NDP-sugDHase"/>
    <property type="match status" value="1"/>
</dbReference>
<evidence type="ECO:0000256" key="8">
    <source>
        <dbReference type="PIRNR" id="PIRNR000124"/>
    </source>
</evidence>
<dbReference type="Pfam" id="PF03721">
    <property type="entry name" value="UDPG_MGDP_dh_N"/>
    <property type="match status" value="1"/>
</dbReference>
<feature type="binding site" evidence="11">
    <location>
        <position position="35"/>
    </location>
    <ligand>
        <name>NAD(+)</name>
        <dbReference type="ChEBI" id="CHEBI:57540"/>
    </ligand>
</feature>
<dbReference type="SUPFAM" id="SSF48179">
    <property type="entry name" value="6-phosphogluconate dehydrogenase C-terminal domain-like"/>
    <property type="match status" value="1"/>
</dbReference>
<evidence type="ECO:0000313" key="13">
    <source>
        <dbReference type="EMBL" id="MBC3473297.1"/>
    </source>
</evidence>
<dbReference type="SUPFAM" id="SSF52413">
    <property type="entry name" value="UDP-glucose/GDP-mannose dehydrogenase C-terminal domain"/>
    <property type="match status" value="1"/>
</dbReference>
<feature type="binding site" evidence="11">
    <location>
        <position position="155"/>
    </location>
    <ligand>
        <name>NAD(+)</name>
        <dbReference type="ChEBI" id="CHEBI:57540"/>
    </ligand>
</feature>
<evidence type="ECO:0000259" key="12">
    <source>
        <dbReference type="SMART" id="SM00984"/>
    </source>
</evidence>
<proteinExistence type="inferred from homology"/>
<dbReference type="EMBL" id="JABWRP020000022">
    <property type="protein sequence ID" value="MBV4543808.1"/>
    <property type="molecule type" value="Genomic_DNA"/>
</dbReference>
<dbReference type="SUPFAM" id="SSF51735">
    <property type="entry name" value="NAD(P)-binding Rossmann-fold domains"/>
    <property type="match status" value="1"/>
</dbReference>
<dbReference type="InterPro" id="IPR036291">
    <property type="entry name" value="NAD(P)-bd_dom_sf"/>
</dbReference>
<evidence type="ECO:0000256" key="11">
    <source>
        <dbReference type="PIRSR" id="PIRSR500134-3"/>
    </source>
</evidence>
<feature type="binding site" evidence="11">
    <location>
        <position position="30"/>
    </location>
    <ligand>
        <name>NAD(+)</name>
        <dbReference type="ChEBI" id="CHEBI:57540"/>
    </ligand>
</feature>
<feature type="domain" description="UDP-glucose/GDP-mannose dehydrogenase C-terminal" evidence="12">
    <location>
        <begin position="317"/>
        <end position="421"/>
    </location>
</feature>
<dbReference type="PANTHER" id="PTHR43750:SF3">
    <property type="entry name" value="UDP-GLUCOSE 6-DEHYDROGENASE TUAD"/>
    <property type="match status" value="1"/>
</dbReference>
<comment type="catalytic activity">
    <reaction evidence="7 8">
        <text>UDP-alpha-D-glucose + 2 NAD(+) + H2O = UDP-alpha-D-glucuronate + 2 NADH + 3 H(+)</text>
        <dbReference type="Rhea" id="RHEA:23596"/>
        <dbReference type="ChEBI" id="CHEBI:15377"/>
        <dbReference type="ChEBI" id="CHEBI:15378"/>
        <dbReference type="ChEBI" id="CHEBI:57540"/>
        <dbReference type="ChEBI" id="CHEBI:57945"/>
        <dbReference type="ChEBI" id="CHEBI:58052"/>
        <dbReference type="ChEBI" id="CHEBI:58885"/>
        <dbReference type="EC" id="1.1.1.22"/>
    </reaction>
</comment>
<dbReference type="InterPro" id="IPR008927">
    <property type="entry name" value="6-PGluconate_DH-like_C_sf"/>
</dbReference>
<dbReference type="SMART" id="SM00984">
    <property type="entry name" value="UDPG_MGDP_dh_C"/>
    <property type="match status" value="1"/>
</dbReference>
<gene>
    <name evidence="14" type="ORF">HU738_022395</name>
    <name evidence="13" type="ORF">HU738_22315</name>
</gene>
<dbReference type="GO" id="GO:0051287">
    <property type="term" value="F:NAD binding"/>
    <property type="evidence" value="ECO:0007669"/>
    <property type="project" value="InterPro"/>
</dbReference>
<protein>
    <recommendedName>
        <fullName evidence="4 8">UDP-glucose 6-dehydrogenase</fullName>
        <ecNumber evidence="3 8">1.1.1.22</ecNumber>
    </recommendedName>
</protein>
<accession>A0A923K731</accession>